<sequence>WAQEAIPVWDNNNGKPFKIIPHYYTYGLNSSQLCRLHGWQRSTQEVQVIDTIIFSIELDLLEIRLKELWPFVDHFIVLEADRTFTGRQKPLHLNESLHQFIWAKDKLRYHFYEGLEELEAGEDPFKNEGKMRKFLNKIVSKYARNGDVIICSDVDEMPSRQTAQLIKECTGYPTNMNLMLRMYLYSFEFFLVDDQESRSAHITLYNDTHFQYTHGRHSDYLLADSGWHCSFCFRHISDFIFKMTSYSHNDRVIDPKVLDKNEIQRKICDGKNIYDMLPEFYTIQEMIVKLAPISKSKAMTHLPKHLIQNPEKFRFLLPDGCELLDESVDITSTSSASLLLAFASSDGWCGYESADTLGLISCPHANDEPLEVLAVLEGRAISCCCCCCGVCPPAPPPDDMLGSLALANSPDRISTSVG</sequence>
<dbReference type="GO" id="GO:0006044">
    <property type="term" value="P:N-acetylglucosamine metabolic process"/>
    <property type="evidence" value="ECO:0007669"/>
    <property type="project" value="TreeGrafter"/>
</dbReference>
<protein>
    <submittedName>
        <fullName evidence="1">Uncharacterized protein</fullName>
    </submittedName>
</protein>
<keyword evidence="2" id="KW-1185">Reference proteome</keyword>
<dbReference type="EMBL" id="CAJPVJ010001904">
    <property type="protein sequence ID" value="CAG2165482.1"/>
    <property type="molecule type" value="Genomic_DNA"/>
</dbReference>
<dbReference type="PANTHER" id="PTHR12224:SF0">
    <property type="entry name" value="BETA-1,4-MANNOSYL-GLYCOPROTEIN 4-BETA-N-ACETYLGLUCOSAMINYLTRANSFERASE"/>
    <property type="match status" value="1"/>
</dbReference>
<proteinExistence type="predicted"/>
<name>A0A7R9QGM6_9ACAR</name>
<gene>
    <name evidence="1" type="ORF">ONB1V03_LOCUS5024</name>
</gene>
<dbReference type="OrthoDB" id="6474464at2759"/>
<dbReference type="EMBL" id="OC916729">
    <property type="protein sequence ID" value="CAD7645084.1"/>
    <property type="molecule type" value="Genomic_DNA"/>
</dbReference>
<evidence type="ECO:0000313" key="1">
    <source>
        <dbReference type="EMBL" id="CAD7645084.1"/>
    </source>
</evidence>
<accession>A0A7R9QGM6</accession>
<dbReference type="InterPro" id="IPR006813">
    <property type="entry name" value="Glyco_trans_17"/>
</dbReference>
<organism evidence="1">
    <name type="scientific">Oppiella nova</name>
    <dbReference type="NCBI Taxonomy" id="334625"/>
    <lineage>
        <taxon>Eukaryota</taxon>
        <taxon>Metazoa</taxon>
        <taxon>Ecdysozoa</taxon>
        <taxon>Arthropoda</taxon>
        <taxon>Chelicerata</taxon>
        <taxon>Arachnida</taxon>
        <taxon>Acari</taxon>
        <taxon>Acariformes</taxon>
        <taxon>Sarcoptiformes</taxon>
        <taxon>Oribatida</taxon>
        <taxon>Brachypylina</taxon>
        <taxon>Oppioidea</taxon>
        <taxon>Oppiidae</taxon>
        <taxon>Oppiella</taxon>
    </lineage>
</organism>
<dbReference type="AlphaFoldDB" id="A0A7R9QGM6"/>
<evidence type="ECO:0000313" key="2">
    <source>
        <dbReference type="Proteomes" id="UP000728032"/>
    </source>
</evidence>
<dbReference type="PANTHER" id="PTHR12224">
    <property type="entry name" value="BETA-1,4-MANNOSYL-GLYCOPROTEIN BETA-1,4-N-ACETYLGLUCOSAMINYL-TRANSFERASE"/>
    <property type="match status" value="1"/>
</dbReference>
<feature type="non-terminal residue" evidence="1">
    <location>
        <position position="418"/>
    </location>
</feature>
<reference evidence="1" key="1">
    <citation type="submission" date="2020-11" db="EMBL/GenBank/DDBJ databases">
        <authorList>
            <person name="Tran Van P."/>
        </authorList>
    </citation>
    <scope>NUCLEOTIDE SEQUENCE</scope>
</reference>
<dbReference type="GO" id="GO:0016020">
    <property type="term" value="C:membrane"/>
    <property type="evidence" value="ECO:0007669"/>
    <property type="project" value="InterPro"/>
</dbReference>
<dbReference type="Proteomes" id="UP000728032">
    <property type="component" value="Unassembled WGS sequence"/>
</dbReference>
<dbReference type="GO" id="GO:0003830">
    <property type="term" value="F:beta-1,4-mannosylglycoprotein 4-beta-N-acetylglucosaminyltransferase activity"/>
    <property type="evidence" value="ECO:0007669"/>
    <property type="project" value="InterPro"/>
</dbReference>
<dbReference type="Pfam" id="PF04724">
    <property type="entry name" value="Glyco_transf_17"/>
    <property type="match status" value="1"/>
</dbReference>